<dbReference type="Pfam" id="PF03372">
    <property type="entry name" value="Exo_endo_phos"/>
    <property type="match status" value="1"/>
</dbReference>
<gene>
    <name evidence="3" type="primary">pol</name>
    <name evidence="3" type="ORF">SNAT2548_LOCUS705</name>
</gene>
<feature type="compositionally biased region" description="Basic residues" evidence="1">
    <location>
        <begin position="1099"/>
        <end position="1112"/>
    </location>
</feature>
<dbReference type="PANTHER" id="PTHR47027:SF20">
    <property type="entry name" value="REVERSE TRANSCRIPTASE-LIKE PROTEIN WITH RNA-DIRECTED DNA POLYMERASE DOMAIN"/>
    <property type="match status" value="1"/>
</dbReference>
<evidence type="ECO:0000256" key="1">
    <source>
        <dbReference type="SAM" id="MobiDB-lite"/>
    </source>
</evidence>
<dbReference type="Pfam" id="PF00078">
    <property type="entry name" value="RVT_1"/>
    <property type="match status" value="1"/>
</dbReference>
<proteinExistence type="predicted"/>
<feature type="domain" description="C2H2-type" evidence="2">
    <location>
        <begin position="974"/>
        <end position="995"/>
    </location>
</feature>
<sequence length="1353" mass="153835">MAGQCTEDAGIPSLSWGRNMQARKGLHALAQNQAALLLARFMTYNVGGLATDAYDVFMAAMLQTPEEVRPHIVCLQETHWKHSSEYSTPGWHVITSSCPSEFRSGGLMVMISHVLLPAAQAHRLAYMEILVGRLLHVRIHLGETAVDVVNTYQSVSTGPKPVQHYEAKRAQMWRHLRVVLDRLPRRNPLILAGDMNTQCSAMQGQVGNVQAHVTRPLDDDADMLMDLIRDFDLCLLNSWVRMLMQEPDVHTRQAWTSFHGVRGASITPSWLIFALSGDAISLQFRRGLRGIRRPAWCQKEGALSIKAMWKCYHAFRRPRVVTLKSILQVWQAQARFHASHRDMRNTGRRLRKAWRLTKLQEAEEASQKGRMHDLYAVVRQLAPKQVRRKVRLRGEDGALLDHHGEMQLLQDHCCTLFSSATADGQEYDLTGLAKHVTEESLLANMKRLPLRKVAPPGHVPAVAWKMTGRLGCQAIEALVHQLTSVVPKPWKDAWLAFIPKIATPKVPRDLRPIGLQAINRALCHCDFVRSSLQGGKLSLYDRRKGCVPARSVLGGIQVSVDMSQAFDRLDRTLLQAAMCDAHIPSELQAAIMAWHQDMEYHLRHADLQGSVDSTVGVRQGCKIAPILWVLYTCYFFRTASDFLPQEWLQSSCTFFADDLHFCDVIAQAADLDSFLQKAGKLFLHLQKFNMLINYKKSAVLMHLKGACTKRWRKHHVFHREGGSFLRIRVGETIAFLPIKTTHKYLGIILSYQAYEKATVLHRLEQSKAAYHRLRPVLTSKSTLNQQERLRVWQVCVLSCLRYGLDSIPLRQGLLKLIQVQCARQIRAITRSPVHLSKESTARLYDRLRIPTELTHLRGIQAKQLPEAQYRQVQRGSFCLEQMDWLLKVTAAYEQLQEPLPPNASTVPDSASASTAALIPLPLAVRGQACPVCGLYFKDVTGVKIHMTRKHPASQVVTRPLYEQSRCGVDGMPTCAACRRPFSSWGALKQHVLGGHCRLPLLEQTPSDNLPLRQHPLVIATVRAQGWQGLLDLRLVRERVLHFCPLCNQWCVNASGVKEMEAFFGSFRQGTAPMEDSENPFKRRRETEEEESRAWSSQKPKGKGKGKGRGKNGGRREQAKDRWTLPEDNSWRGHYEKDLMTQMARLILRHEDQLSLQRQDSVLHLWLRNTGEESIVGMLWEVSKKWKKMRDTTPAQLQASLRATMMAGMLKALKDRLHQVSTDEKMLENAKKVQLLDAQGHWVYQVWDHELEKLQVDASRTPLKTEEIHQLLAVCEKANESPVLYRFHAKAEYSFSEFVHFEIEVGHRGQEAADLYRSLKVLCQCSVLQIIGARLRKDKPGRSATAQRIQDYLR</sequence>
<dbReference type="PANTHER" id="PTHR47027">
    <property type="entry name" value="REVERSE TRANSCRIPTASE DOMAIN-CONTAINING PROTEIN"/>
    <property type="match status" value="1"/>
</dbReference>
<feature type="region of interest" description="Disordered" evidence="1">
    <location>
        <begin position="1073"/>
        <end position="1127"/>
    </location>
</feature>
<protein>
    <submittedName>
        <fullName evidence="3">Pol protein</fullName>
    </submittedName>
</protein>
<dbReference type="InterPro" id="IPR000477">
    <property type="entry name" value="RT_dom"/>
</dbReference>
<organism evidence="3 4">
    <name type="scientific">Symbiodinium natans</name>
    <dbReference type="NCBI Taxonomy" id="878477"/>
    <lineage>
        <taxon>Eukaryota</taxon>
        <taxon>Sar</taxon>
        <taxon>Alveolata</taxon>
        <taxon>Dinophyceae</taxon>
        <taxon>Suessiales</taxon>
        <taxon>Symbiodiniaceae</taxon>
        <taxon>Symbiodinium</taxon>
    </lineage>
</organism>
<name>A0A812GNV3_9DINO</name>
<evidence type="ECO:0000313" key="4">
    <source>
        <dbReference type="Proteomes" id="UP000604046"/>
    </source>
</evidence>
<dbReference type="InterPro" id="IPR036691">
    <property type="entry name" value="Endo/exonu/phosph_ase_sf"/>
</dbReference>
<keyword evidence="4" id="KW-1185">Reference proteome</keyword>
<dbReference type="EMBL" id="CAJNDS010000034">
    <property type="protein sequence ID" value="CAE6927227.1"/>
    <property type="molecule type" value="Genomic_DNA"/>
</dbReference>
<dbReference type="OrthoDB" id="443217at2759"/>
<feature type="domain" description="C2H2-type" evidence="2">
    <location>
        <begin position="929"/>
        <end position="950"/>
    </location>
</feature>
<reference evidence="3" key="1">
    <citation type="submission" date="2021-02" db="EMBL/GenBank/DDBJ databases">
        <authorList>
            <person name="Dougan E. K."/>
            <person name="Rhodes N."/>
            <person name="Thang M."/>
            <person name="Chan C."/>
        </authorList>
    </citation>
    <scope>NUCLEOTIDE SEQUENCE</scope>
</reference>
<dbReference type="InterPro" id="IPR005135">
    <property type="entry name" value="Endo/exonuclease/phosphatase"/>
</dbReference>
<comment type="caution">
    <text evidence="3">The sequence shown here is derived from an EMBL/GenBank/DDBJ whole genome shotgun (WGS) entry which is preliminary data.</text>
</comment>
<dbReference type="Gene3D" id="3.60.10.10">
    <property type="entry name" value="Endonuclease/exonuclease/phosphatase"/>
    <property type="match status" value="1"/>
</dbReference>
<dbReference type="SUPFAM" id="SSF56219">
    <property type="entry name" value="DNase I-like"/>
    <property type="match status" value="1"/>
</dbReference>
<feature type="compositionally biased region" description="Basic and acidic residues" evidence="1">
    <location>
        <begin position="1113"/>
        <end position="1127"/>
    </location>
</feature>
<evidence type="ECO:0000259" key="2">
    <source>
        <dbReference type="PROSITE" id="PS00028"/>
    </source>
</evidence>
<dbReference type="PROSITE" id="PS00028">
    <property type="entry name" value="ZINC_FINGER_C2H2_1"/>
    <property type="match status" value="2"/>
</dbReference>
<dbReference type="SMART" id="SM00355">
    <property type="entry name" value="ZnF_C2H2"/>
    <property type="match status" value="2"/>
</dbReference>
<dbReference type="GO" id="GO:0003824">
    <property type="term" value="F:catalytic activity"/>
    <property type="evidence" value="ECO:0007669"/>
    <property type="project" value="InterPro"/>
</dbReference>
<evidence type="ECO:0000313" key="3">
    <source>
        <dbReference type="EMBL" id="CAE6927227.1"/>
    </source>
</evidence>
<dbReference type="InterPro" id="IPR013087">
    <property type="entry name" value="Znf_C2H2_type"/>
</dbReference>
<dbReference type="Proteomes" id="UP000604046">
    <property type="component" value="Unassembled WGS sequence"/>
</dbReference>
<accession>A0A812GNV3</accession>